<proteinExistence type="predicted"/>
<dbReference type="InParanoid" id="A0A168NMC8"/>
<protein>
    <submittedName>
        <fullName evidence="1">Uncharacterized protein</fullName>
    </submittedName>
</protein>
<evidence type="ECO:0000313" key="2">
    <source>
        <dbReference type="Proteomes" id="UP000078561"/>
    </source>
</evidence>
<organism evidence="1">
    <name type="scientific">Absidia glauca</name>
    <name type="common">Pin mould</name>
    <dbReference type="NCBI Taxonomy" id="4829"/>
    <lineage>
        <taxon>Eukaryota</taxon>
        <taxon>Fungi</taxon>
        <taxon>Fungi incertae sedis</taxon>
        <taxon>Mucoromycota</taxon>
        <taxon>Mucoromycotina</taxon>
        <taxon>Mucoromycetes</taxon>
        <taxon>Mucorales</taxon>
        <taxon>Cunninghamellaceae</taxon>
        <taxon>Absidia</taxon>
    </lineage>
</organism>
<gene>
    <name evidence="1" type="primary">ABSGL_06557.1 scaffold 8371</name>
</gene>
<accession>A0A168NMC8</accession>
<reference evidence="1" key="1">
    <citation type="submission" date="2016-04" db="EMBL/GenBank/DDBJ databases">
        <authorList>
            <person name="Evans L.H."/>
            <person name="Alamgir A."/>
            <person name="Owens N."/>
            <person name="Weber N.D."/>
            <person name="Virtaneva K."/>
            <person name="Barbian K."/>
            <person name="Babar A."/>
            <person name="Rosenke K."/>
        </authorList>
    </citation>
    <scope>NUCLEOTIDE SEQUENCE [LARGE SCALE GENOMIC DNA]</scope>
    <source>
        <strain evidence="1">CBS 101.48</strain>
    </source>
</reference>
<keyword evidence="2" id="KW-1185">Reference proteome</keyword>
<dbReference type="Proteomes" id="UP000078561">
    <property type="component" value="Unassembled WGS sequence"/>
</dbReference>
<dbReference type="EMBL" id="LT553422">
    <property type="protein sequence ID" value="SAM00832.1"/>
    <property type="molecule type" value="Genomic_DNA"/>
</dbReference>
<sequence length="78" mass="8673">MPRSKKGVKHAKSNFQKAVRTVGGSFAPDKLDDVVEDEFLADLVQAFDDASVNALDRFKSWDERSGAHIRGVVVVVKW</sequence>
<dbReference type="AlphaFoldDB" id="A0A168NMC8"/>
<evidence type="ECO:0000313" key="1">
    <source>
        <dbReference type="EMBL" id="SAM00832.1"/>
    </source>
</evidence>
<name>A0A168NMC8_ABSGL</name>